<dbReference type="Proteomes" id="UP000250123">
    <property type="component" value="Chromosome SHEWBE"/>
</dbReference>
<reference evidence="2" key="1">
    <citation type="submission" date="2018-06" db="EMBL/GenBank/DDBJ databases">
        <authorList>
            <person name="Cea G.-C."/>
            <person name="William W."/>
        </authorList>
    </citation>
    <scope>NUCLEOTIDE SEQUENCE [LARGE SCALE GENOMIC DNA]</scope>
    <source>
        <strain evidence="2">DB21MT-2</strain>
    </source>
</reference>
<proteinExistence type="predicted"/>
<gene>
    <name evidence="1" type="ORF">SHEWBE_0812</name>
</gene>
<evidence type="ECO:0000313" key="1">
    <source>
        <dbReference type="EMBL" id="SQH74789.1"/>
    </source>
</evidence>
<dbReference type="KEGG" id="sbk:SHEWBE_0812"/>
<dbReference type="EMBL" id="LS483452">
    <property type="protein sequence ID" value="SQH74789.1"/>
    <property type="molecule type" value="Genomic_DNA"/>
</dbReference>
<protein>
    <submittedName>
        <fullName evidence="1">Uncharacterized protein</fullName>
    </submittedName>
</protein>
<dbReference type="AlphaFoldDB" id="A0A330LWT3"/>
<evidence type="ECO:0000313" key="2">
    <source>
        <dbReference type="Proteomes" id="UP000250123"/>
    </source>
</evidence>
<sequence length="59" mass="6642">MVSSLDDNISEYGLSLGYYFNESSEVSFTYQTSSMPGKNCFTWLDYTHKSNSALLNNLA</sequence>
<accession>A0A330LWT3</accession>
<organism evidence="1 2">
    <name type="scientific">Shewanella benthica</name>
    <dbReference type="NCBI Taxonomy" id="43661"/>
    <lineage>
        <taxon>Bacteria</taxon>
        <taxon>Pseudomonadati</taxon>
        <taxon>Pseudomonadota</taxon>
        <taxon>Gammaproteobacteria</taxon>
        <taxon>Alteromonadales</taxon>
        <taxon>Shewanellaceae</taxon>
        <taxon>Shewanella</taxon>
    </lineage>
</organism>
<name>A0A330LWT3_9GAMM</name>